<reference evidence="1 2" key="1">
    <citation type="journal article" date="2011" name="Proc. Natl. Acad. Sci. U.S.A.">
        <title>Evolutionary erosion of yeast sex chromosomes by mating-type switching accidents.</title>
        <authorList>
            <person name="Gordon J.L."/>
            <person name="Armisen D."/>
            <person name="Proux-Wera E."/>
            <person name="Oheigeartaigh S.S."/>
            <person name="Byrne K.P."/>
            <person name="Wolfe K.H."/>
        </authorList>
    </citation>
    <scope>NUCLEOTIDE SEQUENCE [LARGE SCALE GENOMIC DNA]</scope>
    <source>
        <strain evidence="2">ATCC 10662 / CBS 1146 / NBRC 0425 / NCYC 2629 / NRRL Y-866</strain>
    </source>
</reference>
<dbReference type="KEGG" id="tdl:TDEL_0A00990"/>
<dbReference type="EMBL" id="HE616742">
    <property type="protein sequence ID" value="CCE89431.1"/>
    <property type="molecule type" value="Genomic_DNA"/>
</dbReference>
<keyword evidence="2" id="KW-1185">Reference proteome</keyword>
<gene>
    <name evidence="1" type="primary">TDEL0A00990</name>
    <name evidence="1" type="ORF">TDEL_0A00990</name>
</gene>
<accession>G8ZLD7</accession>
<dbReference type="GeneID" id="11502631"/>
<dbReference type="InParanoid" id="G8ZLD7"/>
<proteinExistence type="predicted"/>
<sequence length="119" mass="12788">MGLDVLNGTQIIVPCGTQFNLTLNATTTPLDGWLCGLGAKDNSAKDNFRSNTGQELNFTKISCGDGSYLQINSTTNVLDGYFCARSESKCYQAKNSASSKRVSWKPLLAIIVCLSLANI</sequence>
<dbReference type="HOGENOM" id="CLU_2050076_0_0_1"/>
<evidence type="ECO:0000313" key="1">
    <source>
        <dbReference type="EMBL" id="CCE89431.1"/>
    </source>
</evidence>
<name>G8ZLD7_TORDE</name>
<dbReference type="OrthoDB" id="10325852at2759"/>
<dbReference type="Proteomes" id="UP000005627">
    <property type="component" value="Chromosome 1"/>
</dbReference>
<evidence type="ECO:0000313" key="2">
    <source>
        <dbReference type="Proteomes" id="UP000005627"/>
    </source>
</evidence>
<protein>
    <submittedName>
        <fullName evidence="1">Uncharacterized protein</fullName>
    </submittedName>
</protein>
<organism evidence="1 2">
    <name type="scientific">Torulaspora delbrueckii</name>
    <name type="common">Yeast</name>
    <name type="synonym">Candida colliculosa</name>
    <dbReference type="NCBI Taxonomy" id="4950"/>
    <lineage>
        <taxon>Eukaryota</taxon>
        <taxon>Fungi</taxon>
        <taxon>Dikarya</taxon>
        <taxon>Ascomycota</taxon>
        <taxon>Saccharomycotina</taxon>
        <taxon>Saccharomycetes</taxon>
        <taxon>Saccharomycetales</taxon>
        <taxon>Saccharomycetaceae</taxon>
        <taxon>Torulaspora</taxon>
    </lineage>
</organism>
<dbReference type="AlphaFoldDB" id="G8ZLD7"/>
<dbReference type="RefSeq" id="XP_003678642.1">
    <property type="nucleotide sequence ID" value="XM_003678594.1"/>
</dbReference>